<evidence type="ECO:0000313" key="8">
    <source>
        <dbReference type="EMBL" id="JAP81909.1"/>
    </source>
</evidence>
<dbReference type="Pfam" id="PF01421">
    <property type="entry name" value="Reprolysin"/>
    <property type="match status" value="1"/>
</dbReference>
<name>A0A131YRM1_RHIAP</name>
<dbReference type="Gene3D" id="3.40.390.10">
    <property type="entry name" value="Collagenase (Catalytic Domain)"/>
    <property type="match status" value="1"/>
</dbReference>
<dbReference type="PANTHER" id="PTHR11905">
    <property type="entry name" value="ADAM A DISINTEGRIN AND METALLOPROTEASE DOMAIN"/>
    <property type="match status" value="1"/>
</dbReference>
<dbReference type="PANTHER" id="PTHR11905:SF159">
    <property type="entry name" value="ADAM METALLOPROTEASE"/>
    <property type="match status" value="1"/>
</dbReference>
<dbReference type="EMBL" id="GEDV01006648">
    <property type="protein sequence ID" value="JAP81909.1"/>
    <property type="molecule type" value="Transcribed_RNA"/>
</dbReference>
<dbReference type="GO" id="GO:0046872">
    <property type="term" value="F:metal ion binding"/>
    <property type="evidence" value="ECO:0007669"/>
    <property type="project" value="UniProtKB-KW"/>
</dbReference>
<dbReference type="CDD" id="cd04272">
    <property type="entry name" value="ZnMc_salivary_gland_MPs"/>
    <property type="match status" value="1"/>
</dbReference>
<feature type="disulfide bond" evidence="5">
    <location>
        <begin position="304"/>
        <end position="384"/>
    </location>
</feature>
<accession>A0A131YRM1</accession>
<evidence type="ECO:0000256" key="3">
    <source>
        <dbReference type="ARBA" id="ARBA00022833"/>
    </source>
</evidence>
<dbReference type="InterPro" id="IPR001590">
    <property type="entry name" value="Peptidase_M12B"/>
</dbReference>
<feature type="chain" id="PRO_5007285899" evidence="6">
    <location>
        <begin position="17"/>
        <end position="491"/>
    </location>
</feature>
<keyword evidence="5" id="KW-1015">Disulfide bond</keyword>
<feature type="signal peptide" evidence="6">
    <location>
        <begin position="1"/>
        <end position="16"/>
    </location>
</feature>
<evidence type="ECO:0000256" key="1">
    <source>
        <dbReference type="ARBA" id="ARBA00022670"/>
    </source>
</evidence>
<dbReference type="InterPro" id="IPR034030">
    <property type="entry name" value="ZnMc_salivary_gland_MPs"/>
</dbReference>
<feature type="binding site" evidence="5">
    <location>
        <position position="331"/>
    </location>
    <ligand>
        <name>Zn(2+)</name>
        <dbReference type="ChEBI" id="CHEBI:29105"/>
        <note>catalytic</note>
    </ligand>
</feature>
<dbReference type="InterPro" id="IPR024079">
    <property type="entry name" value="MetalloPept_cat_dom_sf"/>
</dbReference>
<proteinExistence type="predicted"/>
<evidence type="ECO:0000256" key="6">
    <source>
        <dbReference type="SAM" id="SignalP"/>
    </source>
</evidence>
<reference evidence="8" key="1">
    <citation type="journal article" date="2016" name="Ticks Tick Borne Dis.">
        <title>De novo assembly and annotation of the salivary gland transcriptome of Rhipicephalus appendiculatus male and female ticks during blood feeding.</title>
        <authorList>
            <person name="de Castro M.H."/>
            <person name="de Klerk D."/>
            <person name="Pienaar R."/>
            <person name="Latif A.A."/>
            <person name="Rees D.J."/>
            <person name="Mans B.J."/>
        </authorList>
    </citation>
    <scope>NUCLEOTIDE SEQUENCE</scope>
    <source>
        <tissue evidence="8">Salivary glands</tissue>
    </source>
</reference>
<sequence length="491" mass="55746">MIALIHLFFCIVSCFAHREFLVYPRVLEERNYPATLVLRLNDEITLNLQRSSVLAKNLLFVTSGKDGHHLSTIDTTSIQETLYHDPQWQSSVQVLRKDGAVQVEGIVNSKLRIKPLLESERSFQGELLHSVYEVDEIREDLNELAADTTYGGRTLQWTLPGSFNLPHYPTTTTPRHVENFTVELHIISDEYHQENFQTDQDLIVYLAVMTNAVNTRFLDMKGPSITFKLVGVTRSKDDKFASHIVGVIESKETLEGLVNYSRDGYIQGSFDILYLITGREIASIRDSGDVVKSVAGLAYVGQVCSSHGVAEGEDIAKSYEGVHTMAHELAHSLGAEHDPENNTDCSWFKGFLMSYIQNGTNKYRLSKCSETQIKDVVQRLDDSCLQESADATLTSLYYDGKLPGQKIVEDYYCRLLLKKNGMRKRVFSLKQFQNKTLSEFCKMMCCYEKDGGTWCMEVDMLEGMFCDEMYTKTCLRGECATHQEKILQKVV</sequence>
<keyword evidence="4" id="KW-0482">Metalloprotease</keyword>
<feature type="domain" description="Peptidase M12B" evidence="7">
    <location>
        <begin position="180"/>
        <end position="389"/>
    </location>
</feature>
<keyword evidence="1" id="KW-0645">Protease</keyword>
<keyword evidence="3 5" id="KW-0862">Zinc</keyword>
<feature type="binding site" evidence="5">
    <location>
        <position position="327"/>
    </location>
    <ligand>
        <name>Zn(2+)</name>
        <dbReference type="ChEBI" id="CHEBI:29105"/>
        <note>catalytic</note>
    </ligand>
</feature>
<comment type="caution">
    <text evidence="5">Lacks conserved residue(s) required for the propagation of feature annotation.</text>
</comment>
<keyword evidence="6" id="KW-0732">Signal</keyword>
<dbReference type="AlphaFoldDB" id="A0A131YRM1"/>
<dbReference type="GO" id="GO:0006509">
    <property type="term" value="P:membrane protein ectodomain proteolysis"/>
    <property type="evidence" value="ECO:0007669"/>
    <property type="project" value="TreeGrafter"/>
</dbReference>
<feature type="binding site" evidence="5">
    <location>
        <position position="337"/>
    </location>
    <ligand>
        <name>Zn(2+)</name>
        <dbReference type="ChEBI" id="CHEBI:29105"/>
        <note>catalytic</note>
    </ligand>
</feature>
<feature type="active site" evidence="5">
    <location>
        <position position="328"/>
    </location>
</feature>
<evidence type="ECO:0000256" key="4">
    <source>
        <dbReference type="ARBA" id="ARBA00023049"/>
    </source>
</evidence>
<protein>
    <submittedName>
        <fullName evidence="8">Reprolysin</fullName>
    </submittedName>
</protein>
<keyword evidence="2" id="KW-0378">Hydrolase</keyword>
<dbReference type="PROSITE" id="PS50215">
    <property type="entry name" value="ADAM_MEPRO"/>
    <property type="match status" value="1"/>
</dbReference>
<organism evidence="8">
    <name type="scientific">Rhipicephalus appendiculatus</name>
    <name type="common">Brown ear tick</name>
    <dbReference type="NCBI Taxonomy" id="34631"/>
    <lineage>
        <taxon>Eukaryota</taxon>
        <taxon>Metazoa</taxon>
        <taxon>Ecdysozoa</taxon>
        <taxon>Arthropoda</taxon>
        <taxon>Chelicerata</taxon>
        <taxon>Arachnida</taxon>
        <taxon>Acari</taxon>
        <taxon>Parasitiformes</taxon>
        <taxon>Ixodida</taxon>
        <taxon>Ixodoidea</taxon>
        <taxon>Ixodidae</taxon>
        <taxon>Rhipicephalinae</taxon>
        <taxon>Rhipicephalus</taxon>
        <taxon>Rhipicephalus</taxon>
    </lineage>
</organism>
<dbReference type="GO" id="GO:0004222">
    <property type="term" value="F:metalloendopeptidase activity"/>
    <property type="evidence" value="ECO:0007669"/>
    <property type="project" value="InterPro"/>
</dbReference>
<dbReference type="SUPFAM" id="SSF55486">
    <property type="entry name" value="Metalloproteases ('zincins'), catalytic domain"/>
    <property type="match status" value="1"/>
</dbReference>
<evidence type="ECO:0000256" key="5">
    <source>
        <dbReference type="PROSITE-ProRule" id="PRU00276"/>
    </source>
</evidence>
<evidence type="ECO:0000256" key="2">
    <source>
        <dbReference type="ARBA" id="ARBA00022801"/>
    </source>
</evidence>
<keyword evidence="5" id="KW-0479">Metal-binding</keyword>
<evidence type="ECO:0000259" key="7">
    <source>
        <dbReference type="PROSITE" id="PS50215"/>
    </source>
</evidence>